<dbReference type="EMBL" id="MLAW01000019">
    <property type="protein sequence ID" value="OJJ25247.1"/>
    <property type="molecule type" value="Genomic_DNA"/>
</dbReference>
<accession>A0A1L9QRN6</accession>
<dbReference type="Proteomes" id="UP000183940">
    <property type="component" value="Unassembled WGS sequence"/>
</dbReference>
<comment type="caution">
    <text evidence="1">The sequence shown here is derived from an EMBL/GenBank/DDBJ whole genome shotgun (WGS) entry which is preliminary data.</text>
</comment>
<reference evidence="1" key="1">
    <citation type="submission" date="2016-10" db="EMBL/GenBank/DDBJ databases">
        <title>CRISPR-Cas defence system in Roseofilum reptotaenium: evidence of a bacteriophage-cyanobacterium arms race in the coral black band disease.</title>
        <authorList>
            <person name="Buerger P."/>
            <person name="Wood-Charlson E.M."/>
            <person name="Weynberg K.D."/>
            <person name="Willis B."/>
            <person name="Van Oppen M.J."/>
        </authorList>
    </citation>
    <scope>NUCLEOTIDE SEQUENCE [LARGE SCALE GENOMIC DNA]</scope>
    <source>
        <strain evidence="1">AO1-A</strain>
    </source>
</reference>
<sequence length="228" mass="25832">MSLAEEIVTFQRRIHQSLNSFYEIQKLSEALTSCEIDELRERFAEIQDLCEGGLFDIKQLIEHLHDINRQLGSKSLDSFKSVSSIAKSKKSPLSSRTKSSTRKTVGQNSDSLSFAKDEIKGGIFNETSVSKVKPNLKGIYHIWESPEVQYVGKSDDCIRGRLEKHLKGEGNQKIAQALQSGAELVFAYWESPHPTYEEALEIARLKNAGLLDNQKRERKPLIIHLDDD</sequence>
<proteinExistence type="predicted"/>
<gene>
    <name evidence="1" type="ORF">BI308_12235</name>
</gene>
<name>A0A1L9QRN6_9CYAN</name>
<dbReference type="STRING" id="1925591.BI308_12235"/>
<dbReference type="AlphaFoldDB" id="A0A1L9QRN6"/>
<keyword evidence="2" id="KW-1185">Reference proteome</keyword>
<evidence type="ECO:0008006" key="3">
    <source>
        <dbReference type="Google" id="ProtNLM"/>
    </source>
</evidence>
<protein>
    <recommendedName>
        <fullName evidence="3">GIY-YIG domain-containing protein</fullName>
    </recommendedName>
</protein>
<evidence type="ECO:0000313" key="2">
    <source>
        <dbReference type="Proteomes" id="UP000183940"/>
    </source>
</evidence>
<evidence type="ECO:0000313" key="1">
    <source>
        <dbReference type="EMBL" id="OJJ25247.1"/>
    </source>
</evidence>
<organism evidence="1 2">
    <name type="scientific">Roseofilum reptotaenium AO1-A</name>
    <dbReference type="NCBI Taxonomy" id="1925591"/>
    <lineage>
        <taxon>Bacteria</taxon>
        <taxon>Bacillati</taxon>
        <taxon>Cyanobacteriota</taxon>
        <taxon>Cyanophyceae</taxon>
        <taxon>Desertifilales</taxon>
        <taxon>Desertifilaceae</taxon>
        <taxon>Roseofilum</taxon>
    </lineage>
</organism>